<protein>
    <submittedName>
        <fullName evidence="1">Uncharacterized protein</fullName>
    </submittedName>
</protein>
<proteinExistence type="predicted"/>
<dbReference type="Proteomes" id="UP000095649">
    <property type="component" value="Unassembled WGS sequence"/>
</dbReference>
<dbReference type="AlphaFoldDB" id="A0A173RPV3"/>
<gene>
    <name evidence="1" type="ORF">ERS852582_00560</name>
</gene>
<accession>A0A173RPV3</accession>
<organism evidence="1 2">
    <name type="scientific">Faecalibacterium prausnitzii</name>
    <dbReference type="NCBI Taxonomy" id="853"/>
    <lineage>
        <taxon>Bacteria</taxon>
        <taxon>Bacillati</taxon>
        <taxon>Bacillota</taxon>
        <taxon>Clostridia</taxon>
        <taxon>Eubacteriales</taxon>
        <taxon>Oscillospiraceae</taxon>
        <taxon>Faecalibacterium</taxon>
    </lineage>
</organism>
<name>A0A173RPV3_9FIRM</name>
<evidence type="ECO:0000313" key="1">
    <source>
        <dbReference type="EMBL" id="CUM79198.1"/>
    </source>
</evidence>
<dbReference type="EMBL" id="CYXN01000002">
    <property type="protein sequence ID" value="CUM79198.1"/>
    <property type="molecule type" value="Genomic_DNA"/>
</dbReference>
<evidence type="ECO:0000313" key="2">
    <source>
        <dbReference type="Proteomes" id="UP000095649"/>
    </source>
</evidence>
<reference evidence="1 2" key="1">
    <citation type="submission" date="2015-09" db="EMBL/GenBank/DDBJ databases">
        <authorList>
            <consortium name="Pathogen Informatics"/>
        </authorList>
    </citation>
    <scope>NUCLEOTIDE SEQUENCE [LARGE SCALE GENOMIC DNA]</scope>
    <source>
        <strain evidence="1 2">2789STDY5834970</strain>
    </source>
</reference>
<sequence length="57" mass="6538">MPQSVIHEMLYMKHPTRLKILQGVFLYSNLYVTSPETGAENFSEMTDAEAKQLGFPF</sequence>